<keyword evidence="2" id="KW-0843">Virulence</keyword>
<dbReference type="SUPFAM" id="SSF54106">
    <property type="entry name" value="LysM domain"/>
    <property type="match status" value="1"/>
</dbReference>
<dbReference type="EMBL" id="JBJKBG010000004">
    <property type="protein sequence ID" value="KAL3741950.1"/>
    <property type="molecule type" value="Genomic_DNA"/>
</dbReference>
<dbReference type="PROSITE" id="PS51782">
    <property type="entry name" value="LYSM"/>
    <property type="match status" value="1"/>
</dbReference>
<sequence length="99" mass="11180">MARINSKMTMLFKLLLVLSLVLVVFTAERKLMNVIVNDGVPQGAIQCKSLYSVQDGDTCDDLAQAFNLTMSTLNFLNPNLDCDNLFIGQWTCHNLWSFF</sequence>
<dbReference type="PANTHER" id="PTHR34997:SF1">
    <property type="entry name" value="PEPTIDOGLYCAN-BINDING LYSIN DOMAIN"/>
    <property type="match status" value="1"/>
</dbReference>
<evidence type="ECO:0000259" key="4">
    <source>
        <dbReference type="PROSITE" id="PS51782"/>
    </source>
</evidence>
<dbReference type="PANTHER" id="PTHR34997">
    <property type="entry name" value="AM15"/>
    <property type="match status" value="1"/>
</dbReference>
<proteinExistence type="predicted"/>
<evidence type="ECO:0000256" key="1">
    <source>
        <dbReference type="ARBA" id="ARBA00022669"/>
    </source>
</evidence>
<dbReference type="AlphaFoldDB" id="A0ABD3KQ48"/>
<dbReference type="GO" id="GO:0008061">
    <property type="term" value="F:chitin binding"/>
    <property type="evidence" value="ECO:0007669"/>
    <property type="project" value="UniProtKB-KW"/>
</dbReference>
<keyword evidence="3" id="KW-0732">Signal</keyword>
<evidence type="ECO:0000256" key="3">
    <source>
        <dbReference type="SAM" id="SignalP"/>
    </source>
</evidence>
<reference evidence="5 6" key="1">
    <citation type="submission" date="2024-11" db="EMBL/GenBank/DDBJ databases">
        <title>Chromosome-level genome assembly of Eucalyptus globulus Labill. provides insights into its genome evolution.</title>
        <authorList>
            <person name="Li X."/>
        </authorList>
    </citation>
    <scope>NUCLEOTIDE SEQUENCE [LARGE SCALE GENOMIC DNA]</scope>
    <source>
        <strain evidence="5">CL2024</strain>
        <tissue evidence="5">Fresh tender leaves</tissue>
    </source>
</reference>
<evidence type="ECO:0000313" key="5">
    <source>
        <dbReference type="EMBL" id="KAL3741950.1"/>
    </source>
</evidence>
<dbReference type="InterPro" id="IPR018392">
    <property type="entry name" value="LysM"/>
</dbReference>
<feature type="chain" id="PRO_5044747230" description="LysM domain-containing protein" evidence="3">
    <location>
        <begin position="27"/>
        <end position="99"/>
    </location>
</feature>
<dbReference type="CDD" id="cd00118">
    <property type="entry name" value="LysM"/>
    <property type="match status" value="1"/>
</dbReference>
<organism evidence="5 6">
    <name type="scientific">Eucalyptus globulus</name>
    <name type="common">Tasmanian blue gum</name>
    <dbReference type="NCBI Taxonomy" id="34317"/>
    <lineage>
        <taxon>Eukaryota</taxon>
        <taxon>Viridiplantae</taxon>
        <taxon>Streptophyta</taxon>
        <taxon>Embryophyta</taxon>
        <taxon>Tracheophyta</taxon>
        <taxon>Spermatophyta</taxon>
        <taxon>Magnoliopsida</taxon>
        <taxon>eudicotyledons</taxon>
        <taxon>Gunneridae</taxon>
        <taxon>Pentapetalae</taxon>
        <taxon>rosids</taxon>
        <taxon>malvids</taxon>
        <taxon>Myrtales</taxon>
        <taxon>Myrtaceae</taxon>
        <taxon>Myrtoideae</taxon>
        <taxon>Eucalypteae</taxon>
        <taxon>Eucalyptus</taxon>
    </lineage>
</organism>
<dbReference type="Gene3D" id="3.10.350.10">
    <property type="entry name" value="LysM domain"/>
    <property type="match status" value="1"/>
</dbReference>
<evidence type="ECO:0000313" key="6">
    <source>
        <dbReference type="Proteomes" id="UP001634007"/>
    </source>
</evidence>
<name>A0ABD3KQ48_EUCGL</name>
<dbReference type="Pfam" id="PF01476">
    <property type="entry name" value="LysM"/>
    <property type="match status" value="1"/>
</dbReference>
<accession>A0ABD3KQ48</accession>
<keyword evidence="6" id="KW-1185">Reference proteome</keyword>
<feature type="domain" description="LysM" evidence="4">
    <location>
        <begin position="49"/>
        <end position="93"/>
    </location>
</feature>
<keyword evidence="1" id="KW-0147">Chitin-binding</keyword>
<dbReference type="Proteomes" id="UP001634007">
    <property type="component" value="Unassembled WGS sequence"/>
</dbReference>
<gene>
    <name evidence="5" type="ORF">ACJRO7_017431</name>
</gene>
<dbReference type="InterPro" id="IPR036779">
    <property type="entry name" value="LysM_dom_sf"/>
</dbReference>
<protein>
    <recommendedName>
        <fullName evidence="4">LysM domain-containing protein</fullName>
    </recommendedName>
</protein>
<evidence type="ECO:0000256" key="2">
    <source>
        <dbReference type="ARBA" id="ARBA00023026"/>
    </source>
</evidence>
<comment type="caution">
    <text evidence="5">The sequence shown here is derived from an EMBL/GenBank/DDBJ whole genome shotgun (WGS) entry which is preliminary data.</text>
</comment>
<dbReference type="InterPro" id="IPR052210">
    <property type="entry name" value="LysM1-like"/>
</dbReference>
<feature type="signal peptide" evidence="3">
    <location>
        <begin position="1"/>
        <end position="26"/>
    </location>
</feature>